<protein>
    <recommendedName>
        <fullName evidence="7">Katanin p80 WD40 repeat-containing subunit B1 homolog</fullName>
    </recommendedName>
</protein>
<comment type="similarity">
    <text evidence="7">Belongs to the WD repeat KATNB1 family.</text>
</comment>
<feature type="repeat" description="WD" evidence="8">
    <location>
        <begin position="139"/>
        <end position="180"/>
    </location>
</feature>
<feature type="compositionally biased region" description="Basic and acidic residues" evidence="9">
    <location>
        <begin position="467"/>
        <end position="479"/>
    </location>
</feature>
<evidence type="ECO:0000256" key="3">
    <source>
        <dbReference type="ARBA" id="ARBA00022574"/>
    </source>
</evidence>
<dbReference type="PANTHER" id="PTHR19845:SF0">
    <property type="entry name" value="KATANIN P80 WD40 REPEAT-CONTAINING SUBUNIT B1"/>
    <property type="match status" value="1"/>
</dbReference>
<evidence type="ECO:0000313" key="12">
    <source>
        <dbReference type="Proteomes" id="UP000326939"/>
    </source>
</evidence>
<gene>
    <name evidence="11" type="ORF">DKX38_011998</name>
</gene>
<name>A0A5N5LPK9_9ROSI</name>
<dbReference type="SMART" id="SM00320">
    <property type="entry name" value="WD40"/>
    <property type="match status" value="6"/>
</dbReference>
<evidence type="ECO:0000256" key="6">
    <source>
        <dbReference type="ARBA" id="ARBA00023212"/>
    </source>
</evidence>
<dbReference type="FunFam" id="2.130.10.10:FF:000626">
    <property type="entry name" value="Katanin p80 WD40 repeat-containing subunit B1 homolog"/>
    <property type="match status" value="1"/>
</dbReference>
<feature type="compositionally biased region" description="Polar residues" evidence="9">
    <location>
        <begin position="531"/>
        <end position="543"/>
    </location>
</feature>
<feature type="repeat" description="WD" evidence="8">
    <location>
        <begin position="181"/>
        <end position="222"/>
    </location>
</feature>
<feature type="compositionally biased region" description="Polar residues" evidence="9">
    <location>
        <begin position="481"/>
        <end position="490"/>
    </location>
</feature>
<dbReference type="GO" id="GO:0005737">
    <property type="term" value="C:cytoplasm"/>
    <property type="evidence" value="ECO:0007669"/>
    <property type="project" value="UniProtKB-UniRule"/>
</dbReference>
<dbReference type="GO" id="GO:0005874">
    <property type="term" value="C:microtubule"/>
    <property type="evidence" value="ECO:0007669"/>
    <property type="project" value="UniProtKB-KW"/>
</dbReference>
<keyword evidence="3 8" id="KW-0853">WD repeat</keyword>
<dbReference type="SUPFAM" id="SSF50978">
    <property type="entry name" value="WD40 repeat-like"/>
    <property type="match status" value="1"/>
</dbReference>
<dbReference type="GO" id="GO:0051013">
    <property type="term" value="P:microtubule severing"/>
    <property type="evidence" value="ECO:0007669"/>
    <property type="project" value="UniProtKB-UniRule"/>
</dbReference>
<dbReference type="FunFam" id="2.130.10.10:FF:000192">
    <property type="entry name" value="Katanin p80 WD40 repeat-containing subunit B1 homolog"/>
    <property type="match status" value="1"/>
</dbReference>
<keyword evidence="2 7" id="KW-0963">Cytoplasm</keyword>
<dbReference type="AlphaFoldDB" id="A0A5N5LPK9"/>
<feature type="repeat" description="WD" evidence="8">
    <location>
        <begin position="55"/>
        <end position="96"/>
    </location>
</feature>
<dbReference type="InterPro" id="IPR020472">
    <property type="entry name" value="WD40_PAC1"/>
</dbReference>
<dbReference type="Pfam" id="PF13925">
    <property type="entry name" value="Katanin_con80"/>
    <property type="match status" value="2"/>
</dbReference>
<dbReference type="GO" id="GO:0008352">
    <property type="term" value="C:katanin complex"/>
    <property type="evidence" value="ECO:0007669"/>
    <property type="project" value="InterPro"/>
</dbReference>
<dbReference type="InterPro" id="IPR019775">
    <property type="entry name" value="WD40_repeat_CS"/>
</dbReference>
<evidence type="ECO:0000313" key="11">
    <source>
        <dbReference type="EMBL" id="KAB5543886.1"/>
    </source>
</evidence>
<comment type="subcellular location">
    <subcellularLocation>
        <location evidence="1 7">Cytoplasm</location>
        <location evidence="1 7">Cytoskeleton</location>
    </subcellularLocation>
</comment>
<comment type="function">
    <text evidence="7">May participate in a complex which severs microtubules in an ATP-dependent manner. Microtubule severing may promote rapid reorganization of cellular microtubule arrays.</text>
</comment>
<evidence type="ECO:0000256" key="7">
    <source>
        <dbReference type="HAMAP-Rule" id="MF_03022"/>
    </source>
</evidence>
<dbReference type="InterPro" id="IPR026962">
    <property type="entry name" value="KTNB1"/>
</dbReference>
<dbReference type="InterPro" id="IPR028021">
    <property type="entry name" value="Katanin_C-terminal"/>
</dbReference>
<dbReference type="PROSITE" id="PS50294">
    <property type="entry name" value="WD_REPEATS_REGION"/>
    <property type="match status" value="4"/>
</dbReference>
<feature type="domain" description="Katanin p80 subunit C-terminal" evidence="10">
    <location>
        <begin position="643"/>
        <end position="722"/>
    </location>
</feature>
<dbReference type="PROSITE" id="PS00678">
    <property type="entry name" value="WD_REPEATS_1"/>
    <property type="match status" value="2"/>
</dbReference>
<dbReference type="PANTHER" id="PTHR19845">
    <property type="entry name" value="KATANIN P80 SUBUNIT"/>
    <property type="match status" value="1"/>
</dbReference>
<evidence type="ECO:0000256" key="9">
    <source>
        <dbReference type="SAM" id="MobiDB-lite"/>
    </source>
</evidence>
<dbReference type="GO" id="GO:0007019">
    <property type="term" value="P:microtubule depolymerization"/>
    <property type="evidence" value="ECO:0007669"/>
    <property type="project" value="TreeGrafter"/>
</dbReference>
<keyword evidence="4 7" id="KW-0493">Microtubule</keyword>
<keyword evidence="12" id="KW-1185">Reference proteome</keyword>
<dbReference type="GO" id="GO:0051510">
    <property type="term" value="P:regulation of unidimensional cell growth"/>
    <property type="evidence" value="ECO:0007669"/>
    <property type="project" value="UniProtKB-ARBA"/>
</dbReference>
<feature type="region of interest" description="Disordered" evidence="9">
    <location>
        <begin position="465"/>
        <end position="490"/>
    </location>
</feature>
<reference evidence="12" key="1">
    <citation type="journal article" date="2019" name="Gigascience">
        <title>De novo genome assembly of the endangered Acer yangbiense, a plant species with extremely small populations endemic to Yunnan Province, China.</title>
        <authorList>
            <person name="Yang J."/>
            <person name="Wariss H.M."/>
            <person name="Tao L."/>
            <person name="Zhang R."/>
            <person name="Yun Q."/>
            <person name="Hollingsworth P."/>
            <person name="Dao Z."/>
            <person name="Luo G."/>
            <person name="Guo H."/>
            <person name="Ma Y."/>
            <person name="Sun W."/>
        </authorList>
    </citation>
    <scope>NUCLEOTIDE SEQUENCE [LARGE SCALE GENOMIC DNA]</scope>
    <source>
        <strain evidence="12">cv. br00</strain>
    </source>
</reference>
<evidence type="ECO:0000256" key="8">
    <source>
        <dbReference type="PROSITE-ProRule" id="PRU00221"/>
    </source>
</evidence>
<dbReference type="Gene3D" id="2.130.10.10">
    <property type="entry name" value="YVTN repeat-like/Quinoprotein amine dehydrogenase"/>
    <property type="match status" value="2"/>
</dbReference>
<dbReference type="InterPro" id="IPR015943">
    <property type="entry name" value="WD40/YVTN_repeat-like_dom_sf"/>
</dbReference>
<accession>A0A5N5LPK9</accession>
<dbReference type="PROSITE" id="PS50082">
    <property type="entry name" value="WD_REPEATS_2"/>
    <property type="match status" value="5"/>
</dbReference>
<feature type="repeat" description="WD" evidence="8">
    <location>
        <begin position="12"/>
        <end position="54"/>
    </location>
</feature>
<dbReference type="PRINTS" id="PR00320">
    <property type="entry name" value="GPROTEINBRPT"/>
</dbReference>
<evidence type="ECO:0000256" key="4">
    <source>
        <dbReference type="ARBA" id="ARBA00022701"/>
    </source>
</evidence>
<sequence length="922" mass="101100">MTTKRAYKLQEFVAHSSSVNCLKIGRKSSRVLVTGGEDYKVNLWAIGKPNAILSLSGHTSGIDSVSFDSSEVLVAAGAASGTIKLWDLEEAKIVRTLTGHRSNCISVDFHPFGEFFASGSLDTNLKIWDIRKKGCIHTYKGHTRGVNAIRFTPDGRWVVSGGEDNTVKLWDLTAGKLLHDFKYHEGQIQCIDFHPHEFLLATGSADRTVKFWDLETFELIDSAGPETTGVRCLTFNPDGRTLLCGLHESLKVFSWEPIRCHDAVDVGWSRLSDLNVHEGKLIGCSYNQSCVGVWVVDISRIEPYAIGNATRFNSHPESKSGAIGNQSVLIENNAKTSMGRLSVSQNSDILAKETKSLGSHIVTYDPRCFNILIEAAGSVPGTPQRVNLNTGLKTTMTGSLTVSGAAAQKRSSTKILSAANIPVLNKADVIPVIVPRTSSRLEQVPDSRKEIGIAARTMPFSLQSKTPDFRKFSNSREDMDQPTTSIQSETKGCKATELMSVVDRNITPGVKTSIHGISTAERNNRDDRSIGSGNYESNSTTEPPASYQEENCETRGHKINRDAPVIESQKGGRMRALAVNWEKRGRSSSYEGPTSGISTGTASVVNVIPLNMFQQRGRTRTPSIEKETISACDEDVIADLMEQHDQFVSSMQSRSAKLQVVYRYWKRNDVKGAIGAMEKMADHAVLSDVISIVADKIDIVTLDICTCLLPLLTDLLESDMDSNSPNVDVTLHLFLPLSLQKEVPIAKDAAAITSIAVYLVSRSFTAWCFEVMIEIPLNCITLAWSIWNELVLCGVYYLGGFSGVIFYFTSALQTDLCCSTCVSAVTQLAGDKRDFPGVLWHLSISLDMLLKLVRTFGSMIYSTLSASTSVGVDIEAEQRLERCNICFVELEKVKRCVLALTRKGGSVAKYAHELNLALQEVS</sequence>
<proteinExistence type="inferred from homology"/>
<feature type="domain" description="Katanin p80 subunit C-terminal" evidence="10">
    <location>
        <begin position="841"/>
        <end position="918"/>
    </location>
</feature>
<keyword evidence="6 7" id="KW-0206">Cytoskeleton</keyword>
<feature type="region of interest" description="Disordered" evidence="9">
    <location>
        <begin position="512"/>
        <end position="573"/>
    </location>
</feature>
<evidence type="ECO:0000259" key="10">
    <source>
        <dbReference type="Pfam" id="PF13925"/>
    </source>
</evidence>
<evidence type="ECO:0000256" key="5">
    <source>
        <dbReference type="ARBA" id="ARBA00022737"/>
    </source>
</evidence>
<dbReference type="EMBL" id="VDCV01000008">
    <property type="protein sequence ID" value="KAB5543886.1"/>
    <property type="molecule type" value="Genomic_DNA"/>
</dbReference>
<evidence type="ECO:0000256" key="1">
    <source>
        <dbReference type="ARBA" id="ARBA00004245"/>
    </source>
</evidence>
<dbReference type="GO" id="GO:0008017">
    <property type="term" value="F:microtubule binding"/>
    <property type="evidence" value="ECO:0007669"/>
    <property type="project" value="UniProtKB-UniRule"/>
</dbReference>
<dbReference type="Proteomes" id="UP000326939">
    <property type="component" value="Chromosome 8"/>
</dbReference>
<comment type="caution">
    <text evidence="11">The sequence shown here is derived from an EMBL/GenBank/DDBJ whole genome shotgun (WGS) entry which is preliminary data.</text>
</comment>
<feature type="compositionally biased region" description="Basic and acidic residues" evidence="9">
    <location>
        <begin position="552"/>
        <end position="561"/>
    </location>
</feature>
<dbReference type="Pfam" id="PF00400">
    <property type="entry name" value="WD40"/>
    <property type="match status" value="6"/>
</dbReference>
<dbReference type="InterPro" id="IPR036322">
    <property type="entry name" value="WD40_repeat_dom_sf"/>
</dbReference>
<dbReference type="CDD" id="cd00200">
    <property type="entry name" value="WD40"/>
    <property type="match status" value="1"/>
</dbReference>
<dbReference type="HAMAP" id="MF_03022">
    <property type="entry name" value="Katanin_p80_B1"/>
    <property type="match status" value="1"/>
</dbReference>
<organism evidence="11 12">
    <name type="scientific">Salix brachista</name>
    <dbReference type="NCBI Taxonomy" id="2182728"/>
    <lineage>
        <taxon>Eukaryota</taxon>
        <taxon>Viridiplantae</taxon>
        <taxon>Streptophyta</taxon>
        <taxon>Embryophyta</taxon>
        <taxon>Tracheophyta</taxon>
        <taxon>Spermatophyta</taxon>
        <taxon>Magnoliopsida</taxon>
        <taxon>eudicotyledons</taxon>
        <taxon>Gunneridae</taxon>
        <taxon>Pentapetalae</taxon>
        <taxon>rosids</taxon>
        <taxon>fabids</taxon>
        <taxon>Malpighiales</taxon>
        <taxon>Salicaceae</taxon>
        <taxon>Saliceae</taxon>
        <taxon>Salix</taxon>
    </lineage>
</organism>
<dbReference type="InterPro" id="IPR001680">
    <property type="entry name" value="WD40_rpt"/>
</dbReference>
<evidence type="ECO:0000256" key="2">
    <source>
        <dbReference type="ARBA" id="ARBA00022490"/>
    </source>
</evidence>
<keyword evidence="5" id="KW-0677">Repeat</keyword>
<feature type="repeat" description="WD" evidence="8">
    <location>
        <begin position="97"/>
        <end position="138"/>
    </location>
</feature>